<protein>
    <submittedName>
        <fullName evidence="1">Uncharacterized protein</fullName>
    </submittedName>
</protein>
<reference evidence="1" key="1">
    <citation type="journal article" date="2021" name="Proc. Natl. Acad. Sci. U.S.A.">
        <title>A Catalog of Tens of Thousands of Viruses from Human Metagenomes Reveals Hidden Associations with Chronic Diseases.</title>
        <authorList>
            <person name="Tisza M.J."/>
            <person name="Buck C.B."/>
        </authorList>
    </citation>
    <scope>NUCLEOTIDE SEQUENCE</scope>
    <source>
        <strain evidence="1">Ctgn638</strain>
    </source>
</reference>
<name>A0A8S5TL59_9CAUD</name>
<evidence type="ECO:0000313" key="1">
    <source>
        <dbReference type="EMBL" id="DAF63905.1"/>
    </source>
</evidence>
<sequence>MLHFCSTDFIKLYKINKNNIKHNTPKSQANTIILSYLFLYSFNKIFKY</sequence>
<dbReference type="EMBL" id="BK032845">
    <property type="protein sequence ID" value="DAF63905.1"/>
    <property type="molecule type" value="Genomic_DNA"/>
</dbReference>
<accession>A0A8S5TL59</accession>
<proteinExistence type="predicted"/>
<organism evidence="1">
    <name type="scientific">Siphoviridae sp. ctgn638</name>
    <dbReference type="NCBI Taxonomy" id="2827913"/>
    <lineage>
        <taxon>Viruses</taxon>
        <taxon>Duplodnaviria</taxon>
        <taxon>Heunggongvirae</taxon>
        <taxon>Uroviricota</taxon>
        <taxon>Caudoviricetes</taxon>
    </lineage>
</organism>